<evidence type="ECO:0000256" key="1">
    <source>
        <dbReference type="ARBA" id="ARBA00022679"/>
    </source>
</evidence>
<dbReference type="PROSITE" id="PS00107">
    <property type="entry name" value="PROTEIN_KINASE_ATP"/>
    <property type="match status" value="1"/>
</dbReference>
<dbReference type="CDD" id="cd14014">
    <property type="entry name" value="STKc_PknB_like"/>
    <property type="match status" value="1"/>
</dbReference>
<dbReference type="AlphaFoldDB" id="A0A401YZN9"/>
<comment type="caution">
    <text evidence="8">The sequence shown here is derived from an EMBL/GenBank/DDBJ whole genome shotgun (WGS) entry which is preliminary data.</text>
</comment>
<organism evidence="8 9">
    <name type="scientific">Embleya hyalina</name>
    <dbReference type="NCBI Taxonomy" id="516124"/>
    <lineage>
        <taxon>Bacteria</taxon>
        <taxon>Bacillati</taxon>
        <taxon>Actinomycetota</taxon>
        <taxon>Actinomycetes</taxon>
        <taxon>Kitasatosporales</taxon>
        <taxon>Streptomycetaceae</taxon>
        <taxon>Embleya</taxon>
    </lineage>
</organism>
<feature type="binding site" evidence="5">
    <location>
        <position position="43"/>
    </location>
    <ligand>
        <name>ATP</name>
        <dbReference type="ChEBI" id="CHEBI:30616"/>
    </ligand>
</feature>
<protein>
    <submittedName>
        <fullName evidence="8">Serine/threonine protein kinase</fullName>
    </submittedName>
</protein>
<dbReference type="GO" id="GO:0005524">
    <property type="term" value="F:ATP binding"/>
    <property type="evidence" value="ECO:0007669"/>
    <property type="project" value="UniProtKB-UniRule"/>
</dbReference>
<dbReference type="PROSITE" id="PS00108">
    <property type="entry name" value="PROTEIN_KINASE_ST"/>
    <property type="match status" value="1"/>
</dbReference>
<dbReference type="Gene3D" id="1.10.510.10">
    <property type="entry name" value="Transferase(Phosphotransferase) domain 1"/>
    <property type="match status" value="1"/>
</dbReference>
<evidence type="ECO:0000256" key="5">
    <source>
        <dbReference type="PROSITE-ProRule" id="PRU10141"/>
    </source>
</evidence>
<evidence type="ECO:0000256" key="2">
    <source>
        <dbReference type="ARBA" id="ARBA00022741"/>
    </source>
</evidence>
<dbReference type="SMART" id="SM00220">
    <property type="entry name" value="S_TKc"/>
    <property type="match status" value="1"/>
</dbReference>
<dbReference type="Gene3D" id="3.30.200.20">
    <property type="entry name" value="Phosphorylase Kinase, domain 1"/>
    <property type="match status" value="1"/>
</dbReference>
<dbReference type="GO" id="GO:0004674">
    <property type="term" value="F:protein serine/threonine kinase activity"/>
    <property type="evidence" value="ECO:0007669"/>
    <property type="project" value="UniProtKB-KW"/>
</dbReference>
<accession>A0A401YZN9</accession>
<evidence type="ECO:0000256" key="3">
    <source>
        <dbReference type="ARBA" id="ARBA00022777"/>
    </source>
</evidence>
<dbReference type="InterPro" id="IPR011009">
    <property type="entry name" value="Kinase-like_dom_sf"/>
</dbReference>
<feature type="compositionally biased region" description="Low complexity" evidence="6">
    <location>
        <begin position="407"/>
        <end position="449"/>
    </location>
</feature>
<name>A0A401YZN9_9ACTN</name>
<feature type="compositionally biased region" description="Low complexity" evidence="6">
    <location>
        <begin position="354"/>
        <end position="364"/>
    </location>
</feature>
<dbReference type="Pfam" id="PF00069">
    <property type="entry name" value="Pkinase"/>
    <property type="match status" value="1"/>
</dbReference>
<keyword evidence="3 8" id="KW-0418">Kinase</keyword>
<dbReference type="SUPFAM" id="SSF56112">
    <property type="entry name" value="Protein kinase-like (PK-like)"/>
    <property type="match status" value="1"/>
</dbReference>
<dbReference type="EMBL" id="BIFH01000036">
    <property type="protein sequence ID" value="GCE00049.1"/>
    <property type="molecule type" value="Genomic_DNA"/>
</dbReference>
<dbReference type="Proteomes" id="UP000286931">
    <property type="component" value="Unassembled WGS sequence"/>
</dbReference>
<dbReference type="InterPro" id="IPR017441">
    <property type="entry name" value="Protein_kinase_ATP_BS"/>
</dbReference>
<evidence type="ECO:0000313" key="8">
    <source>
        <dbReference type="EMBL" id="GCE00049.1"/>
    </source>
</evidence>
<sequence length="627" mass="64576">MRELQAGDPTRIGPYTIHGRLGAGGMGRVYLGRSPGGRPVAVKVIHADLAQDPDFRARFRREIDVARRVQGFFTAPVLDADADADEPWLSTAYIPGPSLHAAVAEQGPLPLEAVRVLAGGLAEALAALHTAGVVHRDLKPSNVLLAEDGPRVIDFGISRIGEQTALTRTGSTIGSPGYLAPEQALDIEVGPAGDVFALGGVLAYASTGRPPFGGGRVEAVVYRVVHGEPDLDGVPRELRGLIRSCLAKDPEDRPPAAQVLTYLQALGVDAHSAPDTWLPEAVTTMLPAHRADAGSLPAPAASGPPTPAPPPAAPPHPAAPAGDSRPSATHPLPTHPPHDTAAPAPPPSHIPTYASSPWAAPSAEPRGRGRAGPIAAAVLACLLALGTAVAVPRLVDDTSPAAHRTDPPTTGTPSTPPSAAGRASSGGDTAGGTAPTTAAVPTTAGTRAPAVPPNSGGETRHSLRGITFAVPAGWTVEQGTDGPNVVCVLPPTALLGRPNDGCAVDGVEIRLPDPPGDEWGRALDLESGSGWVWQGDAWCRGTIPRGSALTTSSTIVERGLRPVGNKSADYRRWTAGCDNGSSYHPRVWWLPVTKLSIETFAMPPRLDATVDRIAASFDFSGYSGTQG</sequence>
<gene>
    <name evidence="8" type="ORF">EHYA_07773</name>
</gene>
<feature type="region of interest" description="Disordered" evidence="6">
    <location>
        <begin position="292"/>
        <end position="370"/>
    </location>
</feature>
<proteinExistence type="predicted"/>
<keyword evidence="4 5" id="KW-0067">ATP-binding</keyword>
<dbReference type="InterPro" id="IPR008271">
    <property type="entry name" value="Ser/Thr_kinase_AS"/>
</dbReference>
<keyword evidence="2 5" id="KW-0547">Nucleotide-binding</keyword>
<keyword evidence="9" id="KW-1185">Reference proteome</keyword>
<dbReference type="PANTHER" id="PTHR43289">
    <property type="entry name" value="MITOGEN-ACTIVATED PROTEIN KINASE KINASE KINASE 20-RELATED"/>
    <property type="match status" value="1"/>
</dbReference>
<feature type="domain" description="Protein kinase" evidence="7">
    <location>
        <begin position="15"/>
        <end position="278"/>
    </location>
</feature>
<dbReference type="RefSeq" id="WP_246127166.1">
    <property type="nucleotide sequence ID" value="NZ_BIFH01000036.1"/>
</dbReference>
<evidence type="ECO:0000259" key="7">
    <source>
        <dbReference type="PROSITE" id="PS50011"/>
    </source>
</evidence>
<dbReference type="PANTHER" id="PTHR43289:SF34">
    <property type="entry name" value="SERINE_THREONINE-PROTEIN KINASE YBDM-RELATED"/>
    <property type="match status" value="1"/>
</dbReference>
<dbReference type="InterPro" id="IPR000719">
    <property type="entry name" value="Prot_kinase_dom"/>
</dbReference>
<evidence type="ECO:0000256" key="4">
    <source>
        <dbReference type="ARBA" id="ARBA00022840"/>
    </source>
</evidence>
<keyword evidence="8" id="KW-0723">Serine/threonine-protein kinase</keyword>
<evidence type="ECO:0000256" key="6">
    <source>
        <dbReference type="SAM" id="MobiDB-lite"/>
    </source>
</evidence>
<keyword evidence="1" id="KW-0808">Transferase</keyword>
<feature type="compositionally biased region" description="Pro residues" evidence="6">
    <location>
        <begin position="302"/>
        <end position="318"/>
    </location>
</feature>
<reference evidence="8 9" key="1">
    <citation type="submission" date="2018-12" db="EMBL/GenBank/DDBJ databases">
        <title>Draft genome sequence of Embleya hyalina NBRC 13850T.</title>
        <authorList>
            <person name="Komaki H."/>
            <person name="Hosoyama A."/>
            <person name="Kimura A."/>
            <person name="Ichikawa N."/>
            <person name="Tamura T."/>
        </authorList>
    </citation>
    <scope>NUCLEOTIDE SEQUENCE [LARGE SCALE GENOMIC DNA]</scope>
    <source>
        <strain evidence="8 9">NBRC 13850</strain>
    </source>
</reference>
<feature type="region of interest" description="Disordered" evidence="6">
    <location>
        <begin position="398"/>
        <end position="461"/>
    </location>
</feature>
<dbReference type="PROSITE" id="PS50011">
    <property type="entry name" value="PROTEIN_KINASE_DOM"/>
    <property type="match status" value="1"/>
</dbReference>
<evidence type="ECO:0000313" key="9">
    <source>
        <dbReference type="Proteomes" id="UP000286931"/>
    </source>
</evidence>